<keyword evidence="3" id="KW-1185">Reference proteome</keyword>
<sequence length="58" mass="6571">MTILVKIDRYLRQTGMPMTKFGRLSVGDPRLVHDLRRGRQARAPMVARIESFIEGTGA</sequence>
<evidence type="ECO:0008006" key="5">
    <source>
        <dbReference type="Google" id="ProtNLM"/>
    </source>
</evidence>
<proteinExistence type="predicted"/>
<dbReference type="RefSeq" id="WP_165391799.1">
    <property type="nucleotide sequence ID" value="NZ_JAPZPS010000002.1"/>
</dbReference>
<dbReference type="Proteomes" id="UP000326857">
    <property type="component" value="Unassembled WGS sequence"/>
</dbReference>
<reference evidence="1 3" key="1">
    <citation type="submission" date="2018-04" db="EMBL/GenBank/DDBJ databases">
        <title>Genomic Encyclopedia of Type Strains, Phase III (KMG-III): the genomes of soil and plant-associated and newly described type strains.</title>
        <authorList>
            <person name="Whitman W."/>
        </authorList>
    </citation>
    <scope>NUCLEOTIDE SEQUENCE [LARGE SCALE GENOMIC DNA]</scope>
    <source>
        <strain evidence="1 3">MA101b</strain>
    </source>
</reference>
<evidence type="ECO:0000313" key="1">
    <source>
        <dbReference type="EMBL" id="PTQ60573.1"/>
    </source>
</evidence>
<dbReference type="Proteomes" id="UP000244189">
    <property type="component" value="Unassembled WGS sequence"/>
</dbReference>
<organism evidence="1 3">
    <name type="scientific">Sphingomonas aurantiaca</name>
    <dbReference type="NCBI Taxonomy" id="185949"/>
    <lineage>
        <taxon>Bacteria</taxon>
        <taxon>Pseudomonadati</taxon>
        <taxon>Pseudomonadota</taxon>
        <taxon>Alphaproteobacteria</taxon>
        <taxon>Sphingomonadales</taxon>
        <taxon>Sphingomonadaceae</taxon>
        <taxon>Sphingomonas</taxon>
    </lineage>
</organism>
<evidence type="ECO:0000313" key="4">
    <source>
        <dbReference type="Proteomes" id="UP000326857"/>
    </source>
</evidence>
<name>A0A2T5GMN0_9SPHN</name>
<gene>
    <name evidence="1" type="ORF">C8J26_2286</name>
    <name evidence="2" type="ORF">SPHINGO391_390275</name>
</gene>
<evidence type="ECO:0000313" key="3">
    <source>
        <dbReference type="Proteomes" id="UP000244189"/>
    </source>
</evidence>
<dbReference type="AlphaFoldDB" id="A0A2T5GMN0"/>
<evidence type="ECO:0000313" key="2">
    <source>
        <dbReference type="EMBL" id="VVT09149.1"/>
    </source>
</evidence>
<accession>A0A2T5GMN0</accession>
<protein>
    <recommendedName>
        <fullName evidence="5">Transcriptional regulator</fullName>
    </recommendedName>
</protein>
<accession>A0A5E7YRG1</accession>
<reference evidence="2 4" key="2">
    <citation type="submission" date="2019-09" db="EMBL/GenBank/DDBJ databases">
        <authorList>
            <person name="Dittami M. S."/>
        </authorList>
    </citation>
    <scope>NUCLEOTIDE SEQUENCE [LARGE SCALE GENOMIC DNA]</scope>
    <source>
        <strain evidence="2">SPHINGO391</strain>
    </source>
</reference>
<dbReference type="EMBL" id="CABVLI010000033">
    <property type="protein sequence ID" value="VVT09149.1"/>
    <property type="molecule type" value="Genomic_DNA"/>
</dbReference>
<dbReference type="EMBL" id="QAOG01000003">
    <property type="protein sequence ID" value="PTQ60573.1"/>
    <property type="molecule type" value="Genomic_DNA"/>
</dbReference>